<reference evidence="2 3" key="1">
    <citation type="submission" date="2020-08" db="EMBL/GenBank/DDBJ databases">
        <title>Genomic Encyclopedia of Type Strains, Phase III (KMG-III): the genomes of soil and plant-associated and newly described type strains.</title>
        <authorList>
            <person name="Whitman W."/>
        </authorList>
    </citation>
    <scope>NUCLEOTIDE SEQUENCE [LARGE SCALE GENOMIC DNA]</scope>
    <source>
        <strain evidence="2 3">CECT 8712</strain>
    </source>
</reference>
<gene>
    <name evidence="2" type="ORF">FHS13_002575</name>
</gene>
<dbReference type="GO" id="GO:0042803">
    <property type="term" value="F:protein homodimerization activity"/>
    <property type="evidence" value="ECO:0007669"/>
    <property type="project" value="InterPro"/>
</dbReference>
<dbReference type="Pfam" id="PF01025">
    <property type="entry name" value="GrpE"/>
    <property type="match status" value="1"/>
</dbReference>
<dbReference type="AlphaFoldDB" id="A0A841IWN5"/>
<keyword evidence="3" id="KW-1185">Reference proteome</keyword>
<protein>
    <submittedName>
        <fullName evidence="2">Molecular chaperone GrpE (Heat shock protein)</fullName>
    </submittedName>
</protein>
<dbReference type="EMBL" id="JACHJO010000007">
    <property type="protein sequence ID" value="MBB6120618.1"/>
    <property type="molecule type" value="Genomic_DNA"/>
</dbReference>
<proteinExistence type="predicted"/>
<sequence length="197" mass="21346">MTAHGGPPEPVEESAAPGSRPDGHPAPPLPPDLRLASLEAHMAALGTHLAALDERARHREAVIDRLHAENQELRAGDRRALLDPVISDLIRLYEQLSREADGLRDRGEQRLAALLGSLADDALLALERVGVEPVEAGVGDPFRADLHRPLSTVSDPDPARSGTIARVVSPGFRDTATGRVRRRVQAHFYRHVEPAQP</sequence>
<dbReference type="Proteomes" id="UP000536604">
    <property type="component" value="Unassembled WGS sequence"/>
</dbReference>
<dbReference type="RefSeq" id="WP_184291859.1">
    <property type="nucleotide sequence ID" value="NZ_JACHJO010000007.1"/>
</dbReference>
<dbReference type="GO" id="GO:0051087">
    <property type="term" value="F:protein-folding chaperone binding"/>
    <property type="evidence" value="ECO:0007669"/>
    <property type="project" value="InterPro"/>
</dbReference>
<dbReference type="InterPro" id="IPR000740">
    <property type="entry name" value="GrpE"/>
</dbReference>
<dbReference type="GO" id="GO:0000774">
    <property type="term" value="F:adenyl-nucleotide exchange factor activity"/>
    <property type="evidence" value="ECO:0007669"/>
    <property type="project" value="InterPro"/>
</dbReference>
<comment type="caution">
    <text evidence="2">The sequence shown here is derived from an EMBL/GenBank/DDBJ whole genome shotgun (WGS) entry which is preliminary data.</text>
</comment>
<evidence type="ECO:0000256" key="1">
    <source>
        <dbReference type="SAM" id="MobiDB-lite"/>
    </source>
</evidence>
<dbReference type="GO" id="GO:0006457">
    <property type="term" value="P:protein folding"/>
    <property type="evidence" value="ECO:0007669"/>
    <property type="project" value="InterPro"/>
</dbReference>
<evidence type="ECO:0000313" key="2">
    <source>
        <dbReference type="EMBL" id="MBB6120618.1"/>
    </source>
</evidence>
<keyword evidence="2" id="KW-0346">Stress response</keyword>
<name>A0A841IWN5_9ACTN</name>
<accession>A0A841IWN5</accession>
<evidence type="ECO:0000313" key="3">
    <source>
        <dbReference type="Proteomes" id="UP000536604"/>
    </source>
</evidence>
<feature type="region of interest" description="Disordered" evidence="1">
    <location>
        <begin position="1"/>
        <end position="32"/>
    </location>
</feature>
<organism evidence="2 3">
    <name type="scientific">Nocardiopsis algeriensis</name>
    <dbReference type="NCBI Taxonomy" id="1478215"/>
    <lineage>
        <taxon>Bacteria</taxon>
        <taxon>Bacillati</taxon>
        <taxon>Actinomycetota</taxon>
        <taxon>Actinomycetes</taxon>
        <taxon>Streptosporangiales</taxon>
        <taxon>Nocardiopsidaceae</taxon>
        <taxon>Nocardiopsis</taxon>
    </lineage>
</organism>